<evidence type="ECO:0000313" key="3">
    <source>
        <dbReference type="EMBL" id="ART63335.1"/>
    </source>
</evidence>
<dbReference type="PANTHER" id="PTHR13966:SF5">
    <property type="entry name" value="ENDONUCLEASE G, MITOCHONDRIAL"/>
    <property type="match status" value="1"/>
</dbReference>
<dbReference type="PANTHER" id="PTHR13966">
    <property type="entry name" value="ENDONUCLEASE RELATED"/>
    <property type="match status" value="1"/>
</dbReference>
<organism evidence="3 4">
    <name type="scientific">Kushneria marisflavi</name>
    <dbReference type="NCBI Taxonomy" id="157779"/>
    <lineage>
        <taxon>Bacteria</taxon>
        <taxon>Pseudomonadati</taxon>
        <taxon>Pseudomonadota</taxon>
        <taxon>Gammaproteobacteria</taxon>
        <taxon>Oceanospirillales</taxon>
        <taxon>Halomonadaceae</taxon>
        <taxon>Kushneria</taxon>
    </lineage>
</organism>
<reference evidence="3 4" key="1">
    <citation type="submission" date="2017-05" db="EMBL/GenBank/DDBJ databases">
        <authorList>
            <person name="Song R."/>
            <person name="Chenine A.L."/>
            <person name="Ruprecht R.M."/>
        </authorList>
    </citation>
    <scope>NUCLEOTIDE SEQUENCE [LARGE SCALE GENOMIC DNA]</scope>
    <source>
        <strain evidence="3">SW32</strain>
    </source>
</reference>
<dbReference type="InterPro" id="IPR044929">
    <property type="entry name" value="DNA/RNA_non-sp_Endonuclease_sf"/>
</dbReference>
<dbReference type="OrthoDB" id="9811262at2"/>
<keyword evidence="4" id="KW-1185">Reference proteome</keyword>
<evidence type="ECO:0000259" key="2">
    <source>
        <dbReference type="SMART" id="SM00892"/>
    </source>
</evidence>
<dbReference type="SUPFAM" id="SSF54060">
    <property type="entry name" value="His-Me finger endonucleases"/>
    <property type="match status" value="1"/>
</dbReference>
<dbReference type="RefSeq" id="WP_086900520.1">
    <property type="nucleotide sequence ID" value="NZ_CP021358.1"/>
</dbReference>
<dbReference type="Pfam" id="PF01223">
    <property type="entry name" value="Endonuclease_NS"/>
    <property type="match status" value="1"/>
</dbReference>
<dbReference type="GO" id="GO:0046872">
    <property type="term" value="F:metal ion binding"/>
    <property type="evidence" value="ECO:0007669"/>
    <property type="project" value="InterPro"/>
</dbReference>
<accession>A0A240UQE4</accession>
<evidence type="ECO:0000259" key="1">
    <source>
        <dbReference type="SMART" id="SM00477"/>
    </source>
</evidence>
<dbReference type="SMART" id="SM00477">
    <property type="entry name" value="NUC"/>
    <property type="match status" value="1"/>
</dbReference>
<gene>
    <name evidence="3" type="ORF">B9H00_09905</name>
</gene>
<sequence>MTVRNHERTSLRDMRRLIEPAATALAEPPEALIATVEALASREGYDADFLKNMPVALPMPSEALAEDVTPVPGREGGRLDYTHFSLVMSKSRRLALFTAVNIDGGALVSVPRGSDHWRFDPRIDDDLQAGPDLYSRNPLDRGHLVRRTAANWGDNARQANDDTFHFTNATPQMAGFNQQTWLGLEDYLLDNARADRQRITVFSGPILDPDDRVYRGFQIPEAYWKVVAFVGEDGRPSATAYMIEQSDALDQLGFMFGQYKTWQRSVTRIETLTGLDFGTLSTLDGFSGEERETGVRIEAEIRGPEDIRV</sequence>
<dbReference type="GO" id="GO:0016787">
    <property type="term" value="F:hydrolase activity"/>
    <property type="evidence" value="ECO:0007669"/>
    <property type="project" value="InterPro"/>
</dbReference>
<dbReference type="InterPro" id="IPR044925">
    <property type="entry name" value="His-Me_finger_sf"/>
</dbReference>
<keyword evidence="3" id="KW-0255">Endonuclease</keyword>
<feature type="domain" description="ENPP1-3/EXOG-like endonuclease/phosphodiesterase" evidence="1">
    <location>
        <begin position="81"/>
        <end position="284"/>
    </location>
</feature>
<dbReference type="CDD" id="cd00091">
    <property type="entry name" value="NUC"/>
    <property type="match status" value="1"/>
</dbReference>
<dbReference type="InterPro" id="IPR020821">
    <property type="entry name" value="ENPP1-3/EXOG-like_nuc-like"/>
</dbReference>
<dbReference type="GO" id="GO:0003676">
    <property type="term" value="F:nucleic acid binding"/>
    <property type="evidence" value="ECO:0007669"/>
    <property type="project" value="InterPro"/>
</dbReference>
<proteinExistence type="predicted"/>
<protein>
    <submittedName>
        <fullName evidence="3">Endonuclease</fullName>
    </submittedName>
</protein>
<keyword evidence="3" id="KW-0378">Hydrolase</keyword>
<dbReference type="AlphaFoldDB" id="A0A240UQE4"/>
<dbReference type="Proteomes" id="UP000194457">
    <property type="component" value="Chromosome"/>
</dbReference>
<dbReference type="KEGG" id="kma:B9H00_09905"/>
<evidence type="ECO:0000313" key="4">
    <source>
        <dbReference type="Proteomes" id="UP000194457"/>
    </source>
</evidence>
<dbReference type="SMART" id="SM00892">
    <property type="entry name" value="Endonuclease_NS"/>
    <property type="match status" value="1"/>
</dbReference>
<dbReference type="GO" id="GO:0004519">
    <property type="term" value="F:endonuclease activity"/>
    <property type="evidence" value="ECO:0007669"/>
    <property type="project" value="UniProtKB-KW"/>
</dbReference>
<dbReference type="EMBL" id="CP021358">
    <property type="protein sequence ID" value="ART63335.1"/>
    <property type="molecule type" value="Genomic_DNA"/>
</dbReference>
<dbReference type="Gene3D" id="3.40.570.10">
    <property type="entry name" value="Extracellular Endonuclease, subunit A"/>
    <property type="match status" value="1"/>
</dbReference>
<keyword evidence="3" id="KW-0540">Nuclease</keyword>
<dbReference type="InterPro" id="IPR040255">
    <property type="entry name" value="Non-specific_endonuclease"/>
</dbReference>
<feature type="domain" description="DNA/RNA non-specific endonuclease/pyrophosphatase/phosphodiesterase" evidence="2">
    <location>
        <begin position="80"/>
        <end position="284"/>
    </location>
</feature>
<dbReference type="InterPro" id="IPR001604">
    <property type="entry name" value="Endo_G_ENPP1-like_dom"/>
</dbReference>
<name>A0A240UQE4_9GAMM</name>